<sequence length="300" mass="32917">MAAPQAIDPEILPRLDPEYVAFHNKYVAHLVPPHSLPWDPAIRKGDTVPGSAEVLSVGSVQDYHLSHCKVRVFTPEGTPPPDGWPAYVWYHGGGWTLGNISSENAFCSRLCKGAKCVVASPDYLEDSFETLQWVFDQGKSLLGVDPTRLAVGGSSAGGNLAAIISMKAAELKPLPIRLKLAQLIVPVTDNTALHTDDRYPSWKENANTVWLNTGRMLWFLRRTEWDNSPIFAPDELLAKSPKTWIAVMELDILRDEGLAYGERLKKVGVPVSHKQGNVLSVGRELVSDAVENLAEAFGTL</sequence>
<evidence type="ECO:0000256" key="1">
    <source>
        <dbReference type="ARBA" id="ARBA00022801"/>
    </source>
</evidence>
<accession>A0AAD4HKY7</accession>
<proteinExistence type="predicted"/>
<dbReference type="GeneID" id="64658662"/>
<gene>
    <name evidence="3" type="ORF">F5891DRAFT_1129187</name>
</gene>
<dbReference type="InterPro" id="IPR050300">
    <property type="entry name" value="GDXG_lipolytic_enzyme"/>
</dbReference>
<organism evidence="3 4">
    <name type="scientific">Suillus fuscotomentosus</name>
    <dbReference type="NCBI Taxonomy" id="1912939"/>
    <lineage>
        <taxon>Eukaryota</taxon>
        <taxon>Fungi</taxon>
        <taxon>Dikarya</taxon>
        <taxon>Basidiomycota</taxon>
        <taxon>Agaricomycotina</taxon>
        <taxon>Agaricomycetes</taxon>
        <taxon>Agaricomycetidae</taxon>
        <taxon>Boletales</taxon>
        <taxon>Suillineae</taxon>
        <taxon>Suillaceae</taxon>
        <taxon>Suillus</taxon>
    </lineage>
</organism>
<keyword evidence="1 3" id="KW-0378">Hydrolase</keyword>
<dbReference type="GO" id="GO:0016787">
    <property type="term" value="F:hydrolase activity"/>
    <property type="evidence" value="ECO:0007669"/>
    <property type="project" value="UniProtKB-KW"/>
</dbReference>
<dbReference type="PANTHER" id="PTHR48081">
    <property type="entry name" value="AB HYDROLASE SUPERFAMILY PROTEIN C4A8.06C"/>
    <property type="match status" value="1"/>
</dbReference>
<evidence type="ECO:0000313" key="3">
    <source>
        <dbReference type="EMBL" id="KAG1899264.1"/>
    </source>
</evidence>
<name>A0AAD4HKY7_9AGAM</name>
<keyword evidence="4" id="KW-1185">Reference proteome</keyword>
<dbReference type="Proteomes" id="UP001195769">
    <property type="component" value="Unassembled WGS sequence"/>
</dbReference>
<protein>
    <submittedName>
        <fullName evidence="3">Alpha/Beta hydrolase protein</fullName>
    </submittedName>
</protein>
<reference evidence="3" key="1">
    <citation type="journal article" date="2020" name="New Phytol.">
        <title>Comparative genomics reveals dynamic genome evolution in host specialist ectomycorrhizal fungi.</title>
        <authorList>
            <person name="Lofgren L.A."/>
            <person name="Nguyen N.H."/>
            <person name="Vilgalys R."/>
            <person name="Ruytinx J."/>
            <person name="Liao H.L."/>
            <person name="Branco S."/>
            <person name="Kuo A."/>
            <person name="LaButti K."/>
            <person name="Lipzen A."/>
            <person name="Andreopoulos W."/>
            <person name="Pangilinan J."/>
            <person name="Riley R."/>
            <person name="Hundley H."/>
            <person name="Na H."/>
            <person name="Barry K."/>
            <person name="Grigoriev I.V."/>
            <person name="Stajich J.E."/>
            <person name="Kennedy P.G."/>
        </authorList>
    </citation>
    <scope>NUCLEOTIDE SEQUENCE</scope>
    <source>
        <strain evidence="3">FC203</strain>
    </source>
</reference>
<dbReference type="InterPro" id="IPR029058">
    <property type="entry name" value="AB_hydrolase_fold"/>
</dbReference>
<feature type="domain" description="Alpha/beta hydrolase fold-3" evidence="2">
    <location>
        <begin position="88"/>
        <end position="274"/>
    </location>
</feature>
<dbReference type="PANTHER" id="PTHR48081:SF8">
    <property type="entry name" value="ALPHA_BETA HYDROLASE FOLD-3 DOMAIN-CONTAINING PROTEIN-RELATED"/>
    <property type="match status" value="1"/>
</dbReference>
<dbReference type="InterPro" id="IPR013094">
    <property type="entry name" value="AB_hydrolase_3"/>
</dbReference>
<evidence type="ECO:0000313" key="4">
    <source>
        <dbReference type="Proteomes" id="UP001195769"/>
    </source>
</evidence>
<dbReference type="Gene3D" id="3.40.50.1820">
    <property type="entry name" value="alpha/beta hydrolase"/>
    <property type="match status" value="1"/>
</dbReference>
<dbReference type="EMBL" id="JABBWK010000034">
    <property type="protein sequence ID" value="KAG1899264.1"/>
    <property type="molecule type" value="Genomic_DNA"/>
</dbReference>
<dbReference type="RefSeq" id="XP_041224840.1">
    <property type="nucleotide sequence ID" value="XM_041364364.1"/>
</dbReference>
<evidence type="ECO:0000259" key="2">
    <source>
        <dbReference type="Pfam" id="PF07859"/>
    </source>
</evidence>
<dbReference type="Pfam" id="PF07859">
    <property type="entry name" value="Abhydrolase_3"/>
    <property type="match status" value="1"/>
</dbReference>
<dbReference type="AlphaFoldDB" id="A0AAD4HKY7"/>
<comment type="caution">
    <text evidence="3">The sequence shown here is derived from an EMBL/GenBank/DDBJ whole genome shotgun (WGS) entry which is preliminary data.</text>
</comment>
<dbReference type="SUPFAM" id="SSF53474">
    <property type="entry name" value="alpha/beta-Hydrolases"/>
    <property type="match status" value="1"/>
</dbReference>